<feature type="transmembrane region" description="Helical" evidence="2">
    <location>
        <begin position="130"/>
        <end position="151"/>
    </location>
</feature>
<dbReference type="PRINTS" id="PR00369">
    <property type="entry name" value="FLAVODOXIN"/>
</dbReference>
<dbReference type="InterPro" id="IPR001433">
    <property type="entry name" value="OxRdtase_FAD/NAD-bd"/>
</dbReference>
<dbReference type="Gene3D" id="3.40.50.360">
    <property type="match status" value="1"/>
</dbReference>
<dbReference type="InterPro" id="IPR039261">
    <property type="entry name" value="FNR_nucleotide-bd"/>
</dbReference>
<organism evidence="5 6">
    <name type="scientific">Bizionia saleffrena</name>
    <dbReference type="NCBI Taxonomy" id="291189"/>
    <lineage>
        <taxon>Bacteria</taxon>
        <taxon>Pseudomonadati</taxon>
        <taxon>Bacteroidota</taxon>
        <taxon>Flavobacteriia</taxon>
        <taxon>Flavobacteriales</taxon>
        <taxon>Flavobacteriaceae</taxon>
        <taxon>Bizionia</taxon>
    </lineage>
</organism>
<accession>A0A8H2LHF1</accession>
<dbReference type="InterPro" id="IPR005625">
    <property type="entry name" value="PepSY-ass_TM"/>
</dbReference>
<feature type="domain" description="Flavodoxin-like" evidence="3">
    <location>
        <begin position="341"/>
        <end position="475"/>
    </location>
</feature>
<keyword evidence="6" id="KW-1185">Reference proteome</keyword>
<feature type="domain" description="FAD-binding FR-type" evidence="4">
    <location>
        <begin position="494"/>
        <end position="593"/>
    </location>
</feature>
<dbReference type="PROSITE" id="PS51384">
    <property type="entry name" value="FAD_FR"/>
    <property type="match status" value="1"/>
</dbReference>
<feature type="transmembrane region" description="Helical" evidence="2">
    <location>
        <begin position="12"/>
        <end position="33"/>
    </location>
</feature>
<name>A0A8H2LHF1_9FLAO</name>
<proteinExistence type="predicted"/>
<dbReference type="RefSeq" id="WP_148369246.1">
    <property type="nucleotide sequence ID" value="NZ_VSKM01000005.1"/>
</dbReference>
<dbReference type="SUPFAM" id="SSF52218">
    <property type="entry name" value="Flavoproteins"/>
    <property type="match status" value="1"/>
</dbReference>
<dbReference type="InterPro" id="IPR001094">
    <property type="entry name" value="Flavdoxin-like"/>
</dbReference>
<dbReference type="SUPFAM" id="SSF63380">
    <property type="entry name" value="Riboflavin synthase domain-like"/>
    <property type="match status" value="1"/>
</dbReference>
<dbReference type="PANTHER" id="PTHR19384">
    <property type="entry name" value="NITRIC OXIDE SYNTHASE-RELATED"/>
    <property type="match status" value="1"/>
</dbReference>
<evidence type="ECO:0000313" key="5">
    <source>
        <dbReference type="EMBL" id="TYB75946.1"/>
    </source>
</evidence>
<dbReference type="SUPFAM" id="SSF52343">
    <property type="entry name" value="Ferredoxin reductase-like, C-terminal NADP-linked domain"/>
    <property type="match status" value="1"/>
</dbReference>
<dbReference type="InterPro" id="IPR017938">
    <property type="entry name" value="Riboflavin_synthase-like_b-brl"/>
</dbReference>
<dbReference type="GO" id="GO:0003958">
    <property type="term" value="F:NADPH-hemoprotein reductase activity"/>
    <property type="evidence" value="ECO:0007669"/>
    <property type="project" value="UniProtKB-EC"/>
</dbReference>
<dbReference type="GO" id="GO:0050660">
    <property type="term" value="F:flavin adenine dinucleotide binding"/>
    <property type="evidence" value="ECO:0007669"/>
    <property type="project" value="TreeGrafter"/>
</dbReference>
<dbReference type="Pfam" id="PF00175">
    <property type="entry name" value="NAD_binding_1"/>
    <property type="match status" value="1"/>
</dbReference>
<sequence length="731" mass="82430">MTISIWRYSHLALAVSSFVFIFLASVTGIVLAFQPISEQIQPYKSDGFDTVSLAETLSVFNKAYPEVTTLEIDTNDFVSASVISENDKNLNGYFNPITAEFLGKKIESSKVFQFATTLHRSLFLKGVGRFFMGLCSFLLFLIAVSGAVLILKRQRSIKKFFAKIVNDNFAQYWHVVLGRLSLIPIIIITVTGVYLSLLKFNLLPESNMSQSINYEAITERPKQDIAAFAVFKNIKLTDVKSVEFPFSSDVADFYTIYLKDKKIVVNQFTGEVLSEINYPLVTLLSTLSLNLHTGKGSIIWSLVLAFASINILFFIYSGFAMTLKRQKAKLRNKLKKHKCEYIVLVGSENGSTIPFANAFYKQLLKAGKTAYITELNKYQTFKKAKHIIVFTATYGEGEPPTNANTFLQQLKNTEQLQPLSFSVVGFGSYAYPDFCQFALDVDRGFTAQHAHQFLPPFKINDRSLEAFNQWVSSFNTASGLALHIPQKKLVAPPKRTKALQVVRKTEVKTNPDNTFIVTLKPAKNLRFNSGDLLAVYPENDYRERLYSIGKVAGNIQLSVKHYANGFGSNYLNSLQQNTVFKARVINNAAFHFPEKATRVLLIANGTGIAPFVGMLHENTSKIDTHLYYGLREQESLIVYKYDLDVVLKNKQLHQIHLAFSRVGNTKYVQNLLQNDAVFVAETLQNNGVIMLCGSLAMQKGVLETLNAICETQNQKPLRYYQEKKQLKMDCY</sequence>
<evidence type="ECO:0000259" key="4">
    <source>
        <dbReference type="PROSITE" id="PS51384"/>
    </source>
</evidence>
<dbReference type="PROSITE" id="PS50902">
    <property type="entry name" value="FLAVODOXIN_LIKE"/>
    <property type="match status" value="1"/>
</dbReference>
<feature type="transmembrane region" description="Helical" evidence="2">
    <location>
        <begin position="172"/>
        <end position="197"/>
    </location>
</feature>
<gene>
    <name evidence="5" type="ORF">ES676_05720</name>
</gene>
<keyword evidence="2" id="KW-1133">Transmembrane helix</keyword>
<dbReference type="Gene3D" id="3.40.50.80">
    <property type="entry name" value="Nucleotide-binding domain of ferredoxin-NADP reductase (FNR) module"/>
    <property type="match status" value="1"/>
</dbReference>
<dbReference type="InterPro" id="IPR017927">
    <property type="entry name" value="FAD-bd_FR_type"/>
</dbReference>
<dbReference type="EMBL" id="VSKM01000005">
    <property type="protein sequence ID" value="TYB75946.1"/>
    <property type="molecule type" value="Genomic_DNA"/>
</dbReference>
<dbReference type="AlphaFoldDB" id="A0A8H2LHF1"/>
<keyword evidence="2" id="KW-0812">Transmembrane</keyword>
<dbReference type="InterPro" id="IPR008254">
    <property type="entry name" value="Flavodoxin/NO_synth"/>
</dbReference>
<dbReference type="Pfam" id="PF00258">
    <property type="entry name" value="Flavodoxin_1"/>
    <property type="match status" value="1"/>
</dbReference>
<dbReference type="Proteomes" id="UP000323324">
    <property type="component" value="Unassembled WGS sequence"/>
</dbReference>
<keyword evidence="1" id="KW-0285">Flavoprotein</keyword>
<dbReference type="Gene3D" id="2.40.30.10">
    <property type="entry name" value="Translation factors"/>
    <property type="match status" value="1"/>
</dbReference>
<protein>
    <submittedName>
        <fullName evidence="5">FAD-binding oxidoreductase</fullName>
    </submittedName>
</protein>
<evidence type="ECO:0000256" key="2">
    <source>
        <dbReference type="SAM" id="Phobius"/>
    </source>
</evidence>
<evidence type="ECO:0000259" key="3">
    <source>
        <dbReference type="PROSITE" id="PS50902"/>
    </source>
</evidence>
<keyword evidence="2" id="KW-0472">Membrane</keyword>
<evidence type="ECO:0000256" key="1">
    <source>
        <dbReference type="ARBA" id="ARBA00022630"/>
    </source>
</evidence>
<dbReference type="InterPro" id="IPR001709">
    <property type="entry name" value="Flavoprot_Pyr_Nucl_cyt_Rdtase"/>
</dbReference>
<dbReference type="GO" id="GO:0005829">
    <property type="term" value="C:cytosol"/>
    <property type="evidence" value="ECO:0007669"/>
    <property type="project" value="TreeGrafter"/>
</dbReference>
<dbReference type="PRINTS" id="PR00371">
    <property type="entry name" value="FPNCR"/>
</dbReference>
<evidence type="ECO:0000313" key="6">
    <source>
        <dbReference type="Proteomes" id="UP000323324"/>
    </source>
</evidence>
<dbReference type="GO" id="GO:0010181">
    <property type="term" value="F:FMN binding"/>
    <property type="evidence" value="ECO:0007669"/>
    <property type="project" value="InterPro"/>
</dbReference>
<reference evidence="5 6" key="1">
    <citation type="submission" date="2019-08" db="EMBL/GenBank/DDBJ databases">
        <title>Genomes of Antarctic Bizionia species.</title>
        <authorList>
            <person name="Bowman J.P."/>
        </authorList>
    </citation>
    <scope>NUCLEOTIDE SEQUENCE [LARGE SCALE GENOMIC DNA]</scope>
    <source>
        <strain evidence="5 6">HFD</strain>
    </source>
</reference>
<dbReference type="InterPro" id="IPR029039">
    <property type="entry name" value="Flavoprotein-like_sf"/>
</dbReference>
<dbReference type="Pfam" id="PF03929">
    <property type="entry name" value="PepSY_TM"/>
    <property type="match status" value="1"/>
</dbReference>
<feature type="transmembrane region" description="Helical" evidence="2">
    <location>
        <begin position="298"/>
        <end position="323"/>
    </location>
</feature>
<comment type="caution">
    <text evidence="5">The sequence shown here is derived from an EMBL/GenBank/DDBJ whole genome shotgun (WGS) entry which is preliminary data.</text>
</comment>